<dbReference type="GO" id="GO:0005085">
    <property type="term" value="F:guanyl-nucleotide exchange factor activity"/>
    <property type="evidence" value="ECO:0007669"/>
    <property type="project" value="InterPro"/>
</dbReference>
<dbReference type="EMBL" id="GIBP01000564">
    <property type="protein sequence ID" value="NDV29533.1"/>
    <property type="molecule type" value="Transcribed_RNA"/>
</dbReference>
<dbReference type="InterPro" id="IPR005113">
    <property type="entry name" value="uDENN_dom"/>
</dbReference>
<dbReference type="AlphaFoldDB" id="A0A6B2KXP5"/>
<dbReference type="InterPro" id="IPR043153">
    <property type="entry name" value="DENN_C"/>
</dbReference>
<feature type="region of interest" description="Disordered" evidence="1">
    <location>
        <begin position="624"/>
        <end position="697"/>
    </location>
</feature>
<dbReference type="InterPro" id="IPR001849">
    <property type="entry name" value="PH_domain"/>
</dbReference>
<organism evidence="4">
    <name type="scientific">Arcella intermedia</name>
    <dbReference type="NCBI Taxonomy" id="1963864"/>
    <lineage>
        <taxon>Eukaryota</taxon>
        <taxon>Amoebozoa</taxon>
        <taxon>Tubulinea</taxon>
        <taxon>Elardia</taxon>
        <taxon>Arcellinida</taxon>
        <taxon>Sphaerothecina</taxon>
        <taxon>Arcellidae</taxon>
        <taxon>Arcella</taxon>
    </lineage>
</organism>
<feature type="compositionally biased region" description="Low complexity" evidence="1">
    <location>
        <begin position="655"/>
        <end position="671"/>
    </location>
</feature>
<feature type="compositionally biased region" description="Polar residues" evidence="1">
    <location>
        <begin position="743"/>
        <end position="754"/>
    </location>
</feature>
<dbReference type="Pfam" id="PF02141">
    <property type="entry name" value="DENN"/>
    <property type="match status" value="1"/>
</dbReference>
<dbReference type="PROSITE" id="PS50003">
    <property type="entry name" value="PH_DOMAIN"/>
    <property type="match status" value="1"/>
</dbReference>
<dbReference type="PROSITE" id="PS50211">
    <property type="entry name" value="DENN"/>
    <property type="match status" value="1"/>
</dbReference>
<feature type="domain" description="PH" evidence="2">
    <location>
        <begin position="432"/>
        <end position="526"/>
    </location>
</feature>
<dbReference type="InterPro" id="IPR040032">
    <property type="entry name" value="DENND1A/B/C"/>
</dbReference>
<evidence type="ECO:0000259" key="2">
    <source>
        <dbReference type="PROSITE" id="PS50003"/>
    </source>
</evidence>
<dbReference type="FunFam" id="3.40.50.11500:FF:000004">
    <property type="entry name" value="DENN domain-containing protein 2C isoform X1"/>
    <property type="match status" value="1"/>
</dbReference>
<feature type="compositionally biased region" description="Polar residues" evidence="1">
    <location>
        <begin position="640"/>
        <end position="649"/>
    </location>
</feature>
<dbReference type="PANTHER" id="PTHR13196">
    <property type="entry name" value="DENN DOMAIN-CONTAINING"/>
    <property type="match status" value="1"/>
</dbReference>
<evidence type="ECO:0000256" key="1">
    <source>
        <dbReference type="SAM" id="MobiDB-lite"/>
    </source>
</evidence>
<dbReference type="GO" id="GO:0006897">
    <property type="term" value="P:endocytosis"/>
    <property type="evidence" value="ECO:0007669"/>
    <property type="project" value="TreeGrafter"/>
</dbReference>
<evidence type="ECO:0000313" key="4">
    <source>
        <dbReference type="EMBL" id="NDV29533.1"/>
    </source>
</evidence>
<dbReference type="InterPro" id="IPR011993">
    <property type="entry name" value="PH-like_dom_sf"/>
</dbReference>
<dbReference type="PANTHER" id="PTHR13196:SF14">
    <property type="entry name" value="UDENN DOMAIN-CONTAINING PROTEIN"/>
    <property type="match status" value="1"/>
</dbReference>
<dbReference type="Gene3D" id="3.40.50.11500">
    <property type="match status" value="1"/>
</dbReference>
<feature type="domain" description="UDENN" evidence="3">
    <location>
        <begin position="8"/>
        <end position="406"/>
    </location>
</feature>
<dbReference type="InterPro" id="IPR037516">
    <property type="entry name" value="Tripartite_DENN"/>
</dbReference>
<dbReference type="SUPFAM" id="SSF50729">
    <property type="entry name" value="PH domain-like"/>
    <property type="match status" value="1"/>
</dbReference>
<name>A0A6B2KXP5_9EUKA</name>
<protein>
    <recommendedName>
        <fullName evidence="5">UDENN domain-containing protein</fullName>
    </recommendedName>
</protein>
<feature type="region of interest" description="Disordered" evidence="1">
    <location>
        <begin position="796"/>
        <end position="837"/>
    </location>
</feature>
<dbReference type="Pfam" id="PF03456">
    <property type="entry name" value="uDENN"/>
    <property type="match status" value="1"/>
</dbReference>
<dbReference type="SMART" id="SM00233">
    <property type="entry name" value="PH"/>
    <property type="match status" value="1"/>
</dbReference>
<sequence>MKNKKLFDYYLKIKLELDPEGRENVPPKPVTKFHFPVEEPPKGDKALIMNQVPLFCFPDAPNFPRRTIRKDEQFLTFVLTDVSGTKKYGYCYREFSRKFQQATLSDLTSKGSVAKKLPVAFCILTSNPYLNFFEEMLLELSKLSGDICDLKSALQVVMNYPHPVPGQNVRIMLGPEQDFKIRRATFDENVFGFLNFHKLLSCLDPFTVTTLFISMLLEKRFIFISSKVGVLGDCVQAMASLLYPFQWQHVFIPILPRSMLDIVCAPMPFVLGVLEIDCATIMTMPVEEAIYVDLDNCFVTGKANDYQLLPYQAVDSLISTFIQAQNILNNHKGNRRPNLKIVEKGILKFMSRLLHSFKSFVSDGKFDADGFSQHCTPGFEQYISSMAGSQLWNMFTQQYVHPESADPAYLEPFEKFFEQYTEEKENLYDDDFVVKSGWLTKQGAKSNAWQQRWFTLTSKALLYKKAKTDMELAGTIPIQNITSVTLSDVRENCIAITILSGRTYLAFHDNALGCEAWITVLNYRMEIAKIQRESVSIEVPSLVKESHDSSSDDFVSPRPVPENPVKGRPKPLPRIAPHYATLPIKPKIPLIDTADDESARLLSPLNESVLPPLPETPFIEGTVQETEEPKTTSTKPDLLTDQNTTTNAKAQDLGTNNTTDTNTVGNTTTTNELVPRQKSTPKIQDNSVTPRQGMPNRSVTERPIVRFTGREQMEGNLVKVLPPIPNKKSEPKHSATLPKKSSLDTNSHSTSWTSVKHKHPNLSPNHLTFGAKSRSTPSLKASLTLSALPSIDTQSFNTEPKKWKNTTPVTRDRHQLALTRSNLPLTVQKEGSSDDER</sequence>
<dbReference type="SMART" id="SM00799">
    <property type="entry name" value="DENN"/>
    <property type="match status" value="1"/>
</dbReference>
<dbReference type="Pfam" id="PF00169">
    <property type="entry name" value="PH"/>
    <property type="match status" value="1"/>
</dbReference>
<dbReference type="InterPro" id="IPR001194">
    <property type="entry name" value="cDENN_dom"/>
</dbReference>
<feature type="region of interest" description="Disordered" evidence="1">
    <location>
        <begin position="546"/>
        <end position="574"/>
    </location>
</feature>
<dbReference type="GO" id="GO:1901981">
    <property type="term" value="F:phosphatidylinositol phosphate binding"/>
    <property type="evidence" value="ECO:0007669"/>
    <property type="project" value="TreeGrafter"/>
</dbReference>
<accession>A0A6B2KXP5</accession>
<dbReference type="GO" id="GO:0005829">
    <property type="term" value="C:cytosol"/>
    <property type="evidence" value="ECO:0007669"/>
    <property type="project" value="TreeGrafter"/>
</dbReference>
<dbReference type="Gene3D" id="3.30.450.200">
    <property type="match status" value="1"/>
</dbReference>
<evidence type="ECO:0000259" key="3">
    <source>
        <dbReference type="PROSITE" id="PS50211"/>
    </source>
</evidence>
<dbReference type="SMART" id="SM00800">
    <property type="entry name" value="uDENN"/>
    <property type="match status" value="1"/>
</dbReference>
<feature type="region of interest" description="Disordered" evidence="1">
    <location>
        <begin position="721"/>
        <end position="774"/>
    </location>
</feature>
<dbReference type="Gene3D" id="2.30.29.30">
    <property type="entry name" value="Pleckstrin-homology domain (PH domain)/Phosphotyrosine-binding domain (PTB)"/>
    <property type="match status" value="1"/>
</dbReference>
<reference evidence="4" key="1">
    <citation type="journal article" date="2020" name="J. Eukaryot. Microbiol.">
        <title>De novo Sequencing, Assembly and Annotation of the Transcriptome for the Free-Living Testate Amoeba Arcella intermedia.</title>
        <authorList>
            <person name="Ribeiro G.M."/>
            <person name="Porfirio-Sousa A.L."/>
            <person name="Maurer-Alcala X.X."/>
            <person name="Katz L.A."/>
            <person name="Lahr D.J.G."/>
        </authorList>
    </citation>
    <scope>NUCLEOTIDE SEQUENCE</scope>
</reference>
<dbReference type="GO" id="GO:0032456">
    <property type="term" value="P:endocytic recycling"/>
    <property type="evidence" value="ECO:0007669"/>
    <property type="project" value="TreeGrafter"/>
</dbReference>
<evidence type="ECO:0008006" key="5">
    <source>
        <dbReference type="Google" id="ProtNLM"/>
    </source>
</evidence>
<proteinExistence type="predicted"/>
<feature type="compositionally biased region" description="Polar residues" evidence="1">
    <location>
        <begin position="677"/>
        <end position="697"/>
    </location>
</feature>